<evidence type="ECO:0000256" key="1">
    <source>
        <dbReference type="PROSITE-ProRule" id="PRU00339"/>
    </source>
</evidence>
<dbReference type="RefSeq" id="WP_014960896.1">
    <property type="nucleotide sequence ID" value="NZ_CP007243.1"/>
</dbReference>
<dbReference type="OrthoDB" id="9814448at2"/>
<dbReference type="InterPro" id="IPR034706">
    <property type="entry name" value="CpoB"/>
</dbReference>
<dbReference type="PROSITE" id="PS50293">
    <property type="entry name" value="TPR_REGION"/>
    <property type="match status" value="1"/>
</dbReference>
<dbReference type="GO" id="GO:0051301">
    <property type="term" value="P:cell division"/>
    <property type="evidence" value="ECO:0007669"/>
    <property type="project" value="InterPro"/>
</dbReference>
<gene>
    <name evidence="4" type="ORF">Y981_05350</name>
</gene>
<dbReference type="Pfam" id="PF13174">
    <property type="entry name" value="TPR_6"/>
    <property type="match status" value="1"/>
</dbReference>
<dbReference type="SUPFAM" id="SSF48452">
    <property type="entry name" value="TPR-like"/>
    <property type="match status" value="1"/>
</dbReference>
<accession>A0A059XST0</accession>
<feature type="repeat" description="TPR" evidence="1">
    <location>
        <begin position="226"/>
        <end position="259"/>
    </location>
</feature>
<dbReference type="PROSITE" id="PS51257">
    <property type="entry name" value="PROKAR_LIPOPROTEIN"/>
    <property type="match status" value="1"/>
</dbReference>
<dbReference type="HOGENOM" id="CLU_044315_3_0_0"/>
<sequence>MFQGKTSLGFVAGLFSLFLMGCASTMDMEDLQARVDANTAQIKQLKHQGGSGTVSQDSVRLADIENRLDQQKARLANLRGRLDVIDHRLDTLMEKIDEQNARIKSMSQAAPLSSSPNAMAKTTTPPIATAISPVSPPQGTPGSAASAPPPSADILYRQAMNDYQTGHYQLSKKEFGQVVSLYPQSHLASSAEFWVGQSEFNMKHYDKAVSSFLQVIKNYPDSPKRAVAYFKLGRSYESLGKKKDAIHSYRRVLELFPLERQLDELAKRRLSRLE</sequence>
<dbReference type="EMBL" id="CP007243">
    <property type="protein sequence ID" value="AIA31664.1"/>
    <property type="molecule type" value="Genomic_DNA"/>
</dbReference>
<name>A0A059XST0_9BACT</name>
<feature type="compositionally biased region" description="Low complexity" evidence="2">
    <location>
        <begin position="122"/>
        <end position="131"/>
    </location>
</feature>
<dbReference type="SMART" id="SM00028">
    <property type="entry name" value="TPR"/>
    <property type="match status" value="3"/>
</dbReference>
<dbReference type="InterPro" id="IPR019734">
    <property type="entry name" value="TPR_rpt"/>
</dbReference>
<dbReference type="KEGG" id="lfp:Y981_05350"/>
<feature type="repeat" description="TPR" evidence="1">
    <location>
        <begin position="189"/>
        <end position="222"/>
    </location>
</feature>
<dbReference type="Gene3D" id="1.25.40.10">
    <property type="entry name" value="Tetratricopeptide repeat domain"/>
    <property type="match status" value="1"/>
</dbReference>
<evidence type="ECO:0000256" key="2">
    <source>
        <dbReference type="SAM" id="MobiDB-lite"/>
    </source>
</evidence>
<feature type="region of interest" description="Disordered" evidence="2">
    <location>
        <begin position="106"/>
        <end position="151"/>
    </location>
</feature>
<feature type="chain" id="PRO_5001581802" evidence="3">
    <location>
        <begin position="26"/>
        <end position="274"/>
    </location>
</feature>
<dbReference type="AlphaFoldDB" id="A0A059XST0"/>
<dbReference type="InterPro" id="IPR011990">
    <property type="entry name" value="TPR-like_helical_dom_sf"/>
</dbReference>
<keyword evidence="5" id="KW-1185">Reference proteome</keyword>
<keyword evidence="1" id="KW-0802">TPR repeat</keyword>
<organism evidence="4 5">
    <name type="scientific">Leptospirillum ferriphilum YSK</name>
    <dbReference type="NCBI Taxonomy" id="1441628"/>
    <lineage>
        <taxon>Bacteria</taxon>
        <taxon>Pseudomonadati</taxon>
        <taxon>Nitrospirota</taxon>
        <taxon>Nitrospiria</taxon>
        <taxon>Nitrospirales</taxon>
        <taxon>Nitrospiraceae</taxon>
        <taxon>Leptospirillum</taxon>
    </lineage>
</organism>
<evidence type="ECO:0000313" key="5">
    <source>
        <dbReference type="Proteomes" id="UP000027059"/>
    </source>
</evidence>
<protein>
    <submittedName>
        <fullName evidence="4">Uncharacterized protein</fullName>
    </submittedName>
</protein>
<dbReference type="Proteomes" id="UP000027059">
    <property type="component" value="Chromosome"/>
</dbReference>
<feature type="compositionally biased region" description="Polar residues" evidence="2">
    <location>
        <begin position="106"/>
        <end position="121"/>
    </location>
</feature>
<proteinExistence type="inferred from homology"/>
<dbReference type="HAMAP" id="MF_02066">
    <property type="entry name" value="CpoB"/>
    <property type="match status" value="1"/>
</dbReference>
<evidence type="ECO:0000256" key="3">
    <source>
        <dbReference type="SAM" id="SignalP"/>
    </source>
</evidence>
<evidence type="ECO:0000313" key="4">
    <source>
        <dbReference type="EMBL" id="AIA31664.1"/>
    </source>
</evidence>
<dbReference type="PROSITE" id="PS50005">
    <property type="entry name" value="TPR"/>
    <property type="match status" value="2"/>
</dbReference>
<feature type="signal peptide" evidence="3">
    <location>
        <begin position="1"/>
        <end position="25"/>
    </location>
</feature>
<keyword evidence="3" id="KW-0732">Signal</keyword>
<reference evidence="5" key="1">
    <citation type="submission" date="2014-02" db="EMBL/GenBank/DDBJ databases">
        <title>Complete genome sequence and comparative genomic analysis of the nitrogen-fixing bacterium Leptospirillum ferriphilum YSK.</title>
        <authorList>
            <person name="Guo X."/>
            <person name="Yin H."/>
            <person name="Liang Y."/>
            <person name="Hu Q."/>
            <person name="Ma L."/>
            <person name="Xiao Y."/>
            <person name="Zhang X."/>
            <person name="Qiu G."/>
            <person name="Liu X."/>
        </authorList>
    </citation>
    <scope>NUCLEOTIDE SEQUENCE [LARGE SCALE GENOMIC DNA]</scope>
    <source>
        <strain evidence="5">YSK</strain>
    </source>
</reference>
<dbReference type="Pfam" id="PF13424">
    <property type="entry name" value="TPR_12"/>
    <property type="match status" value="1"/>
</dbReference>
<reference evidence="4 5" key="2">
    <citation type="journal article" date="2015" name="Biomed. Res. Int.">
        <title>Effects of Arsenite Resistance on the Growth and Functional Gene Expression of Leptospirillum ferriphilum and Acidithiobacillus thiooxidans in Pure Culture and Coculture.</title>
        <authorList>
            <person name="Jiang H."/>
            <person name="Liang Y."/>
            <person name="Yin H."/>
            <person name="Xiao Y."/>
            <person name="Guo X."/>
            <person name="Xu Y."/>
            <person name="Hu Q."/>
            <person name="Liu H."/>
            <person name="Liu X."/>
        </authorList>
    </citation>
    <scope>NUCLEOTIDE SEQUENCE [LARGE SCALE GENOMIC DNA]</scope>
    <source>
        <strain evidence="4 5">YSK</strain>
    </source>
</reference>